<dbReference type="Gene3D" id="2.60.120.290">
    <property type="entry name" value="Spermadhesin, CUB domain"/>
    <property type="match status" value="4"/>
</dbReference>
<feature type="disulfide bond" evidence="3">
    <location>
        <begin position="616"/>
        <end position="631"/>
    </location>
</feature>
<dbReference type="InterPro" id="IPR018114">
    <property type="entry name" value="TRYPSIN_HIS"/>
</dbReference>
<feature type="domain" description="CUB" evidence="7">
    <location>
        <begin position="235"/>
        <end position="354"/>
    </location>
</feature>
<keyword evidence="4" id="KW-0378">Hydrolase</keyword>
<feature type="domain" description="CUB" evidence="7">
    <location>
        <begin position="631"/>
        <end position="750"/>
    </location>
</feature>
<reference evidence="10" key="2">
    <citation type="submission" date="2021-01" db="UniProtKB">
        <authorList>
            <consortium name="EnsemblMetazoa"/>
        </authorList>
    </citation>
    <scope>IDENTIFICATION</scope>
</reference>
<dbReference type="InterPro" id="IPR000859">
    <property type="entry name" value="CUB_dom"/>
</dbReference>
<dbReference type="InterPro" id="IPR001212">
    <property type="entry name" value="Somatomedin_B_dom"/>
</dbReference>
<feature type="compositionally biased region" description="Basic and acidic residues" evidence="5">
    <location>
        <begin position="1352"/>
        <end position="1398"/>
    </location>
</feature>
<dbReference type="PRINTS" id="PR00261">
    <property type="entry name" value="LDLRECEPTOR"/>
</dbReference>
<dbReference type="PROSITE" id="PS00135">
    <property type="entry name" value="TRYPSIN_SER"/>
    <property type="match status" value="1"/>
</dbReference>
<keyword evidence="11" id="KW-1185">Reference proteome</keyword>
<evidence type="ECO:0000256" key="4">
    <source>
        <dbReference type="RuleBase" id="RU363034"/>
    </source>
</evidence>
<dbReference type="InterPro" id="IPR002172">
    <property type="entry name" value="LDrepeatLR_classA_rpt"/>
</dbReference>
<dbReference type="SUPFAM" id="SSF49854">
    <property type="entry name" value="Spermadhesin, CUB domain"/>
    <property type="match status" value="4"/>
</dbReference>
<dbReference type="CDD" id="cd00190">
    <property type="entry name" value="Tryp_SPc"/>
    <property type="match status" value="1"/>
</dbReference>
<dbReference type="Gene3D" id="4.10.400.10">
    <property type="entry name" value="Low-density Lipoprotein Receptor"/>
    <property type="match status" value="6"/>
</dbReference>
<evidence type="ECO:0000259" key="9">
    <source>
        <dbReference type="PROSITE" id="PS50958"/>
    </source>
</evidence>
<dbReference type="RefSeq" id="XP_030840795.1">
    <property type="nucleotide sequence ID" value="XM_030984935.1"/>
</dbReference>
<feature type="disulfide bond" evidence="3">
    <location>
        <begin position="1168"/>
        <end position="1183"/>
    </location>
</feature>
<feature type="domain" description="CUB" evidence="7">
    <location>
        <begin position="473"/>
        <end position="592"/>
    </location>
</feature>
<evidence type="ECO:0000313" key="10">
    <source>
        <dbReference type="EnsemblMetazoa" id="XP_030840795"/>
    </source>
</evidence>
<dbReference type="FunFam" id="2.60.120.290:FF:000056">
    <property type="entry name" value="C-type LECtin"/>
    <property type="match status" value="2"/>
</dbReference>
<feature type="domain" description="SMB" evidence="9">
    <location>
        <begin position="405"/>
        <end position="450"/>
    </location>
</feature>
<dbReference type="PROSITE" id="PS00524">
    <property type="entry name" value="SMB_1"/>
    <property type="match status" value="2"/>
</dbReference>
<proteinExistence type="inferred from homology"/>
<dbReference type="PANTHER" id="PTHR24252:SF7">
    <property type="entry name" value="HYALIN"/>
    <property type="match status" value="1"/>
</dbReference>
<feature type="compositionally biased region" description="Basic and acidic residues" evidence="5">
    <location>
        <begin position="1308"/>
        <end position="1322"/>
    </location>
</feature>
<evidence type="ECO:0000256" key="5">
    <source>
        <dbReference type="SAM" id="MobiDB-lite"/>
    </source>
</evidence>
<dbReference type="SMART" id="SM00201">
    <property type="entry name" value="SO"/>
    <property type="match status" value="2"/>
</dbReference>
<feature type="region of interest" description="Disordered" evidence="5">
    <location>
        <begin position="1264"/>
        <end position="1487"/>
    </location>
</feature>
<dbReference type="PROSITE" id="PS01209">
    <property type="entry name" value="LDLRA_1"/>
    <property type="match status" value="3"/>
</dbReference>
<dbReference type="Pfam" id="PF00089">
    <property type="entry name" value="Trypsin"/>
    <property type="match status" value="1"/>
</dbReference>
<dbReference type="PROSITE" id="PS50068">
    <property type="entry name" value="LDLRA_2"/>
    <property type="match status" value="7"/>
</dbReference>
<dbReference type="InterPro" id="IPR023415">
    <property type="entry name" value="LDLR_class-A_CS"/>
</dbReference>
<dbReference type="PROSITE" id="PS50958">
    <property type="entry name" value="SMB_2"/>
    <property type="match status" value="2"/>
</dbReference>
<keyword evidence="4" id="KW-0645">Protease</keyword>
<dbReference type="SMART" id="SM00192">
    <property type="entry name" value="LDLa"/>
    <property type="match status" value="8"/>
</dbReference>
<sequence length="1734" mass="193140">MSRCNRYITVNLSYFSLLLFCFYACGLTTDVPPIADQFTGTTNATSSTVYIHLDHGDTREITSPNYPADYYDNAVIVWAVSAPPGYGLRAHFTDFRLEEYYDFLTVNEGLTPRFEESVELARLTGTQDPWITISNGPYVWLRFTSDGSVTNPGFRLIVGVVNISAPRNGSCSDSCCVNSEYSCNPDGCYCDSMCVDNGNCCDDYSDVCPTPGNGTAQPPTQFTTPSLIYTNVVISNTTYQMQILNEIVNVSSPNYPNNYNNFENIFWHVQGHVGYVLAIRFGRVAMESCCDYVSLHVGSSDIFEESTQIFNLTGDLSGNNLPDDYWSGNPNMWLHFHTDGSDTDQGFIAWTHVVPSFGCDSDQYECQNGQCISMGAVCNGINDCLDSSDESNCGTTNPNSSTAPRNGSCSDSCCVNSEYSCNPDGCYCDSVCVDIGDCCEDYSDVCPTPGNGTAQPPTQFTTPSLIYTNVVISNTTYQMQILNEIVNVSSPNYPNNYNNFENIFWHVQGHVGYVLVIRFGRVAMESCCDYVRLHVGSSDIFEESTQIFNLTGNLSGNSLPDDYRSVYPNMWLHFHTDGSATDQGFIAWTQVIPSIGCDSDQYECQNGQCFSLSAVCNGINDCLDSSDESNCGTTNATVYIHLDHGDTREITTPNYPANYYNNAVIVWAVSAPSGYGLRAHFTDFRLEENYDFLTVNEGLTPRFEESVELARLTGTQVPEYAISNGPYVWLRFTSDGSVTNPGFRLIMDVVEISGTINTNSSTATIMLREGETAALASYGYPSQFYSRDLFLTWRVAPVDASLAMIVKMESVILRSSSATLEVTSIDPNPGEFYSWKFRGDLDQRFFQTADKVFPSGQLDIQARGRFTTVAFKIEVVPVQLEDIIICGDHLITERNLCDGILDCSDKRDEDKCGQKEGFFVSQTDQLLISPLLYEEYISITRPLQLIWTFMNVEPELKILINIRSLVVQPEDSITLGSGPDPYDEDSVIFKFESTYFRDTTGEIIPDIALQLQSFWVRYERVSETASLVFQVNTVSEEPLQCPADELPCSGPFTGCYSEQETCNGVFDCFDGQDEDGCECPNIWEARCTLPTVGSLCIHRLEFCDGNVQCGDDELDCTFQCDNGRVIAERFVCDGYNDCGDSTDEHQQCECAAHQYDCGERCILQNDVCNGYVDCANGSDEEDCSCQSFEFECGNGSCVPFWKFCDGNYDCSDHSDEQRENCRYCPGNYFQCLDFSGCLTVDLICNGSPDCMDASDESDCGNMTPNRTMNNQTEPRTTWGPAPLPTWRPEPEGTWTPEPEATWGPEPEGTWRPEPEGTWRPEPEGTWGPEPEGGPEGTWRPEPEGTWGPEPEGTWRPEPEGTWRPEPEGTWRPEPEGTWRPEPEGTWRPEPEGTWRPEPEGTWGPEPEGTWRPEPEGTWGPEPEGTWRPEPEGTWRPEPEGTWGPEPEGTWRPEPEGTWRPEPEGTWRPEPTWRPKPEETSEPPSVIFEGCGLRPALELHRVTHGQDVTSLGTWPWQIALYWDNEFACGGSIISPEWIVTAAHCVDPSFSLAIQAGTLSYNISAGGPVHQVENYFIHPRYNDGSALANDIALLKLVHPLTFTNEIGPVCLPSPDDVLEVGSYVTFTGWGSYTRRYSPLPDYLQEARMPVIPNDICQRNFKFIPVLPSMFCVMYPTGYNGICTGDSGGPIVQQDSGRWTLFGVTSWGAVCGGQYQPAGLTRVSSFMDFIAYTIHAN</sequence>
<dbReference type="CDD" id="cd00041">
    <property type="entry name" value="CUB"/>
    <property type="match status" value="4"/>
</dbReference>
<comment type="similarity">
    <text evidence="2">Belongs to the peptidase S1 family. CLIP subfamily.</text>
</comment>
<evidence type="ECO:0000256" key="1">
    <source>
        <dbReference type="ARBA" id="ARBA00023157"/>
    </source>
</evidence>
<feature type="disulfide bond" evidence="3">
    <location>
        <begin position="359"/>
        <end position="371"/>
    </location>
</feature>
<dbReference type="FunFam" id="2.40.10.10:FF:000068">
    <property type="entry name" value="transmembrane protease serine 2"/>
    <property type="match status" value="1"/>
</dbReference>
<feature type="disulfide bond" evidence="3">
    <location>
        <begin position="378"/>
        <end position="393"/>
    </location>
</feature>
<dbReference type="EnsemblMetazoa" id="XM_030984935">
    <property type="protein sequence ID" value="XP_030840795"/>
    <property type="gene ID" value="LOC100893142"/>
</dbReference>
<dbReference type="PROSITE" id="PS00134">
    <property type="entry name" value="TRYPSIN_HIS"/>
    <property type="match status" value="1"/>
</dbReference>
<feature type="compositionally biased region" description="Low complexity" evidence="5">
    <location>
        <begin position="1291"/>
        <end position="1302"/>
    </location>
</feature>
<feature type="compositionally biased region" description="Polar residues" evidence="5">
    <location>
        <begin position="1264"/>
        <end position="1275"/>
    </location>
</feature>
<organism evidence="10 11">
    <name type="scientific">Strongylocentrotus purpuratus</name>
    <name type="common">Purple sea urchin</name>
    <dbReference type="NCBI Taxonomy" id="7668"/>
    <lineage>
        <taxon>Eukaryota</taxon>
        <taxon>Metazoa</taxon>
        <taxon>Echinodermata</taxon>
        <taxon>Eleutherozoa</taxon>
        <taxon>Echinozoa</taxon>
        <taxon>Echinoidea</taxon>
        <taxon>Euechinoidea</taxon>
        <taxon>Echinacea</taxon>
        <taxon>Camarodonta</taxon>
        <taxon>Echinidea</taxon>
        <taxon>Strongylocentrotidae</taxon>
        <taxon>Strongylocentrotus</taxon>
    </lineage>
</organism>
<dbReference type="InterPro" id="IPR001254">
    <property type="entry name" value="Trypsin_dom"/>
</dbReference>
<feature type="compositionally biased region" description="Low complexity" evidence="5">
    <location>
        <begin position="1336"/>
        <end position="1351"/>
    </location>
</feature>
<feature type="signal peptide" evidence="6">
    <location>
        <begin position="1"/>
        <end position="28"/>
    </location>
</feature>
<comment type="caution">
    <text evidence="3">Lacks conserved residue(s) required for the propagation of feature annotation.</text>
</comment>
<dbReference type="CDD" id="cd00112">
    <property type="entry name" value="LDLa"/>
    <property type="match status" value="7"/>
</dbReference>
<feature type="domain" description="CUB" evidence="7">
    <location>
        <begin position="25"/>
        <end position="161"/>
    </location>
</feature>
<dbReference type="SMART" id="SM00020">
    <property type="entry name" value="Tryp_SPc"/>
    <property type="match status" value="1"/>
</dbReference>
<dbReference type="OMA" id="EPEGTWG"/>
<dbReference type="PROSITE" id="PS50240">
    <property type="entry name" value="TRYPSIN_DOM"/>
    <property type="match status" value="1"/>
</dbReference>
<protein>
    <submittedName>
        <fullName evidence="10">Uncharacterized protein</fullName>
    </submittedName>
</protein>
<feature type="domain" description="SMB" evidence="9">
    <location>
        <begin position="167"/>
        <end position="212"/>
    </location>
</feature>
<dbReference type="KEGG" id="spu:100893142"/>
<keyword evidence="6" id="KW-0732">Signal</keyword>
<dbReference type="GO" id="GO:0006508">
    <property type="term" value="P:proteolysis"/>
    <property type="evidence" value="ECO:0007669"/>
    <property type="project" value="UniProtKB-KW"/>
</dbReference>
<feature type="disulfide bond" evidence="3">
    <location>
        <begin position="604"/>
        <end position="622"/>
    </location>
</feature>
<evidence type="ECO:0000259" key="8">
    <source>
        <dbReference type="PROSITE" id="PS50240"/>
    </source>
</evidence>
<feature type="disulfide bond" evidence="3">
    <location>
        <begin position="597"/>
        <end position="609"/>
    </location>
</feature>
<dbReference type="InterPro" id="IPR009003">
    <property type="entry name" value="Peptidase_S1_PA"/>
</dbReference>
<name>A0A7M7SYK9_STRPU</name>
<dbReference type="SMART" id="SM00042">
    <property type="entry name" value="CUB"/>
    <property type="match status" value="4"/>
</dbReference>
<feature type="domain" description="Peptidase S1" evidence="8">
    <location>
        <begin position="1501"/>
        <end position="1732"/>
    </location>
</feature>
<dbReference type="InterPro" id="IPR036055">
    <property type="entry name" value="LDL_receptor-like_sf"/>
</dbReference>
<feature type="disulfide bond" evidence="3">
    <location>
        <begin position="1192"/>
        <end position="1210"/>
    </location>
</feature>
<dbReference type="Gene3D" id="2.40.10.10">
    <property type="entry name" value="Trypsin-like serine proteases"/>
    <property type="match status" value="1"/>
</dbReference>
<dbReference type="Pfam" id="PF00431">
    <property type="entry name" value="CUB"/>
    <property type="match status" value="4"/>
</dbReference>
<feature type="disulfide bond" evidence="3">
    <location>
        <begin position="1062"/>
        <end position="1077"/>
    </location>
</feature>
<dbReference type="PROSITE" id="PS01180">
    <property type="entry name" value="CUB"/>
    <property type="match status" value="4"/>
</dbReference>
<keyword evidence="1 3" id="KW-1015">Disulfide bond</keyword>
<feature type="disulfide bond" evidence="3">
    <location>
        <begin position="1185"/>
        <end position="1197"/>
    </location>
</feature>
<evidence type="ECO:0000313" key="11">
    <source>
        <dbReference type="Proteomes" id="UP000007110"/>
    </source>
</evidence>
<dbReference type="SUPFAM" id="SSF57424">
    <property type="entry name" value="LDL receptor-like module"/>
    <property type="match status" value="6"/>
</dbReference>
<dbReference type="InterPro" id="IPR033116">
    <property type="entry name" value="TRYPSIN_SER"/>
</dbReference>
<accession>A0A7M7SYK9</accession>
<feature type="disulfide bond" evidence="3">
    <location>
        <begin position="1244"/>
        <end position="1259"/>
    </location>
</feature>
<dbReference type="Proteomes" id="UP000007110">
    <property type="component" value="Unassembled WGS sequence"/>
</dbReference>
<feature type="chain" id="PRO_5029483535" evidence="6">
    <location>
        <begin position="29"/>
        <end position="1734"/>
    </location>
</feature>
<dbReference type="FunFam" id="2.40.10.10:FF:000002">
    <property type="entry name" value="Transmembrane protease serine"/>
    <property type="match status" value="1"/>
</dbReference>
<dbReference type="GeneID" id="100893142"/>
<dbReference type="InterPro" id="IPR035914">
    <property type="entry name" value="Sperma_CUB_dom_sf"/>
</dbReference>
<dbReference type="OrthoDB" id="5811817at2759"/>
<dbReference type="InParanoid" id="A0A7M7SYK9"/>
<dbReference type="GO" id="GO:0004252">
    <property type="term" value="F:serine-type endopeptidase activity"/>
    <property type="evidence" value="ECO:0007669"/>
    <property type="project" value="InterPro"/>
</dbReference>
<feature type="disulfide bond" evidence="3">
    <location>
        <begin position="366"/>
        <end position="384"/>
    </location>
</feature>
<evidence type="ECO:0000256" key="6">
    <source>
        <dbReference type="SAM" id="SignalP"/>
    </source>
</evidence>
<dbReference type="InterPro" id="IPR043504">
    <property type="entry name" value="Peptidase_S1_PA_chymotrypsin"/>
</dbReference>
<dbReference type="PANTHER" id="PTHR24252">
    <property type="entry name" value="ACROSIN-RELATED"/>
    <property type="match status" value="1"/>
</dbReference>
<feature type="compositionally biased region" description="Basic and acidic residues" evidence="5">
    <location>
        <begin position="1424"/>
        <end position="1438"/>
    </location>
</feature>
<evidence type="ECO:0000256" key="3">
    <source>
        <dbReference type="PROSITE-ProRule" id="PRU00124"/>
    </source>
</evidence>
<evidence type="ECO:0000256" key="2">
    <source>
        <dbReference type="ARBA" id="ARBA00024195"/>
    </source>
</evidence>
<dbReference type="Pfam" id="PF00057">
    <property type="entry name" value="Ldl_recept_a"/>
    <property type="match status" value="5"/>
</dbReference>
<feature type="disulfide bond" evidence="3">
    <location>
        <begin position="1120"/>
        <end position="1138"/>
    </location>
</feature>
<feature type="compositionally biased region" description="Basic and acidic residues" evidence="5">
    <location>
        <begin position="1448"/>
        <end position="1478"/>
    </location>
</feature>
<keyword evidence="4" id="KW-0720">Serine protease</keyword>
<evidence type="ECO:0000259" key="7">
    <source>
        <dbReference type="PROSITE" id="PS01180"/>
    </source>
</evidence>
<dbReference type="SUPFAM" id="SSF50494">
    <property type="entry name" value="Trypsin-like serine proteases"/>
    <property type="match status" value="1"/>
</dbReference>
<reference evidence="11" key="1">
    <citation type="submission" date="2015-02" db="EMBL/GenBank/DDBJ databases">
        <title>Genome sequencing for Strongylocentrotus purpuratus.</title>
        <authorList>
            <person name="Murali S."/>
            <person name="Liu Y."/>
            <person name="Vee V."/>
            <person name="English A."/>
            <person name="Wang M."/>
            <person name="Skinner E."/>
            <person name="Han Y."/>
            <person name="Muzny D.M."/>
            <person name="Worley K.C."/>
            <person name="Gibbs R.A."/>
        </authorList>
    </citation>
    <scope>NUCLEOTIDE SEQUENCE</scope>
</reference>